<evidence type="ECO:0000313" key="1">
    <source>
        <dbReference type="EMBL" id="TNC07473.1"/>
    </source>
</evidence>
<comment type="caution">
    <text evidence="1">The sequence shown here is derived from an EMBL/GenBank/DDBJ whole genome shotgun (WGS) entry which is preliminary data.</text>
</comment>
<proteinExistence type="predicted"/>
<name>A0A5C4L7J0_9HYPH</name>
<gene>
    <name evidence="1" type="ORF">FF100_32105</name>
</gene>
<accession>A0A5C4L7J0</accession>
<organism evidence="1 2">
    <name type="scientific">Methylobacterium terricola</name>
    <dbReference type="NCBI Taxonomy" id="2583531"/>
    <lineage>
        <taxon>Bacteria</taxon>
        <taxon>Pseudomonadati</taxon>
        <taxon>Pseudomonadota</taxon>
        <taxon>Alphaproteobacteria</taxon>
        <taxon>Hyphomicrobiales</taxon>
        <taxon>Methylobacteriaceae</taxon>
        <taxon>Methylobacterium</taxon>
    </lineage>
</organism>
<evidence type="ECO:0000313" key="2">
    <source>
        <dbReference type="Proteomes" id="UP000305267"/>
    </source>
</evidence>
<reference evidence="1 2" key="1">
    <citation type="submission" date="2019-06" db="EMBL/GenBank/DDBJ databases">
        <title>Genome of Methylobacterium sp. 17Sr1-39.</title>
        <authorList>
            <person name="Seo T."/>
        </authorList>
    </citation>
    <scope>NUCLEOTIDE SEQUENCE [LARGE SCALE GENOMIC DNA]</scope>
    <source>
        <strain evidence="1 2">17Sr1-39</strain>
    </source>
</reference>
<sequence>MPRRMTEKALTAVIQEASMQGLSAQAVDGLVQAMGRGGHLQEPRSRSCRVSVMRDALAHACRSGRRVVRRWLQLRPRWRCPFMGKDASRTRRVLPSAMR</sequence>
<protein>
    <submittedName>
        <fullName evidence="1">Uncharacterized protein</fullName>
    </submittedName>
</protein>
<dbReference type="Proteomes" id="UP000305267">
    <property type="component" value="Unassembled WGS sequence"/>
</dbReference>
<keyword evidence="2" id="KW-1185">Reference proteome</keyword>
<dbReference type="EMBL" id="VDDA01000034">
    <property type="protein sequence ID" value="TNC07473.1"/>
    <property type="molecule type" value="Genomic_DNA"/>
</dbReference>
<dbReference type="AlphaFoldDB" id="A0A5C4L7J0"/>